<evidence type="ECO:0000259" key="4">
    <source>
        <dbReference type="Pfam" id="PF25989"/>
    </source>
</evidence>
<comment type="similarity">
    <text evidence="1">Belongs to the membrane fusion protein (MFP) (TC 8.A.1) family.</text>
</comment>
<dbReference type="NCBIfam" id="TIGR01730">
    <property type="entry name" value="RND_mfp"/>
    <property type="match status" value="1"/>
</dbReference>
<dbReference type="Gene3D" id="2.40.30.170">
    <property type="match status" value="1"/>
</dbReference>
<feature type="domain" description="YknX-like C-terminal permuted SH3-like" evidence="4">
    <location>
        <begin position="262"/>
        <end position="331"/>
    </location>
</feature>
<dbReference type="Pfam" id="PF25954">
    <property type="entry name" value="Beta-barrel_RND_2"/>
    <property type="match status" value="1"/>
</dbReference>
<evidence type="ECO:0000256" key="1">
    <source>
        <dbReference type="ARBA" id="ARBA00009477"/>
    </source>
</evidence>
<dbReference type="SUPFAM" id="SSF111369">
    <property type="entry name" value="HlyD-like secretion proteins"/>
    <property type="match status" value="1"/>
</dbReference>
<dbReference type="AlphaFoldDB" id="A0A4P7VRN2"/>
<evidence type="ECO:0000259" key="3">
    <source>
        <dbReference type="Pfam" id="PF25954"/>
    </source>
</evidence>
<dbReference type="KEGG" id="mgod:E7746_01370"/>
<dbReference type="EMBL" id="CP039393">
    <property type="protein sequence ID" value="QCD37002.1"/>
    <property type="molecule type" value="Genomic_DNA"/>
</dbReference>
<dbReference type="GO" id="GO:1990281">
    <property type="term" value="C:efflux pump complex"/>
    <property type="evidence" value="ECO:0007669"/>
    <property type="project" value="TreeGrafter"/>
</dbReference>
<proteinExistence type="inferred from homology"/>
<evidence type="ECO:0000256" key="2">
    <source>
        <dbReference type="SAM" id="Coils"/>
    </source>
</evidence>
<feature type="domain" description="CusB-like beta-barrel" evidence="3">
    <location>
        <begin position="183"/>
        <end position="254"/>
    </location>
</feature>
<dbReference type="OrthoDB" id="9798190at2"/>
<keyword evidence="6" id="KW-1185">Reference proteome</keyword>
<name>A0A4P7VRN2_9BACT</name>
<dbReference type="InterPro" id="IPR058637">
    <property type="entry name" value="YknX-like_C"/>
</dbReference>
<dbReference type="Gene3D" id="2.40.50.100">
    <property type="match status" value="1"/>
</dbReference>
<dbReference type="InterPro" id="IPR058792">
    <property type="entry name" value="Beta-barrel_RND_2"/>
</dbReference>
<accession>A0A4P7VRN2</accession>
<dbReference type="InterPro" id="IPR006143">
    <property type="entry name" value="RND_pump_MFP"/>
</dbReference>
<keyword evidence="2" id="KW-0175">Coiled coil</keyword>
<feature type="coiled-coil region" evidence="2">
    <location>
        <begin position="94"/>
        <end position="145"/>
    </location>
</feature>
<organism evidence="5 6">
    <name type="scientific">Muribaculum gordoncarteri</name>
    <dbReference type="NCBI Taxonomy" id="2530390"/>
    <lineage>
        <taxon>Bacteria</taxon>
        <taxon>Pseudomonadati</taxon>
        <taxon>Bacteroidota</taxon>
        <taxon>Bacteroidia</taxon>
        <taxon>Bacteroidales</taxon>
        <taxon>Muribaculaceae</taxon>
        <taxon>Muribaculum</taxon>
    </lineage>
</organism>
<evidence type="ECO:0000313" key="6">
    <source>
        <dbReference type="Proteomes" id="UP000297031"/>
    </source>
</evidence>
<dbReference type="FunFam" id="2.40.30.170:FF:000010">
    <property type="entry name" value="Efflux RND transporter periplasmic adaptor subunit"/>
    <property type="match status" value="1"/>
</dbReference>
<protein>
    <submittedName>
        <fullName evidence="5">Efflux RND transporter periplasmic adaptor subunit</fullName>
    </submittedName>
</protein>
<dbReference type="GO" id="GO:0015562">
    <property type="term" value="F:efflux transmembrane transporter activity"/>
    <property type="evidence" value="ECO:0007669"/>
    <property type="project" value="TreeGrafter"/>
</dbReference>
<dbReference type="PANTHER" id="PTHR30469">
    <property type="entry name" value="MULTIDRUG RESISTANCE PROTEIN MDTA"/>
    <property type="match status" value="1"/>
</dbReference>
<dbReference type="Proteomes" id="UP000297031">
    <property type="component" value="Chromosome"/>
</dbReference>
<gene>
    <name evidence="5" type="ORF">E7746_01370</name>
</gene>
<dbReference type="Gene3D" id="1.10.287.470">
    <property type="entry name" value="Helix hairpin bin"/>
    <property type="match status" value="1"/>
</dbReference>
<evidence type="ECO:0000313" key="5">
    <source>
        <dbReference type="EMBL" id="QCD37002.1"/>
    </source>
</evidence>
<dbReference type="Pfam" id="PF25989">
    <property type="entry name" value="YknX_C"/>
    <property type="match status" value="1"/>
</dbReference>
<reference evidence="5 6" key="1">
    <citation type="submission" date="2019-02" db="EMBL/GenBank/DDBJ databases">
        <title>Isolation and identification of novel species under the genus Muribaculum.</title>
        <authorList>
            <person name="Miyake S."/>
            <person name="Ding Y."/>
            <person name="Low A."/>
            <person name="Soh M."/>
            <person name="Seedorf H."/>
        </authorList>
    </citation>
    <scope>NUCLEOTIDE SEQUENCE [LARGE SCALE GENOMIC DNA]</scope>
    <source>
        <strain evidence="5 6">TLL-A4</strain>
    </source>
</reference>
<sequence length="336" mass="37097">MLSLLVLSGGVLTSCSGSGEKKEESKVDERPNVEIRKVHEQEVPQIVSYTATVEAYKTNNISTSTPNRIKSILVDVGSKVAKGQKVVVLDDVNIDQLKVRLDNTKREYERALELYNIGGGTKQSVDQMKTELDAATRQYDNMVENTILVSPINGVVTARNYDPGDMTGTQPILTIEQLQPVKVLVNVSESEFTKVYKGMKVDVYLDVYGEERFEGVVELIHPTIDPSTRTFTVEINIANRDERIRPGMFARVVMSFGVETRVVVPDRSIVKQTGSGEKFIYVYSNGKVSFNRVELGQRIDNSYEVLSGVENGADVVIAGQSRLADGIGVNVIGDNK</sequence>
<dbReference type="Gene3D" id="2.40.420.20">
    <property type="match status" value="1"/>
</dbReference>